<dbReference type="EMBL" id="ODYU01000608">
    <property type="protein sequence ID" value="SOQ35693.1"/>
    <property type="molecule type" value="Genomic_DNA"/>
</dbReference>
<reference evidence="2" key="1">
    <citation type="submission" date="2016-07" db="EMBL/GenBank/DDBJ databases">
        <authorList>
            <person name="Bretaudeau A."/>
        </authorList>
    </citation>
    <scope>NUCLEOTIDE SEQUENCE</scope>
    <source>
        <strain evidence="2">Rice</strain>
        <tissue evidence="2">Whole body</tissue>
    </source>
</reference>
<evidence type="ECO:0000313" key="2">
    <source>
        <dbReference type="EMBL" id="SOQ35693.1"/>
    </source>
</evidence>
<name>A0A2H1V4D0_SPOFR</name>
<accession>A0A2H1V4D0</accession>
<proteinExistence type="predicted"/>
<evidence type="ECO:0000256" key="1">
    <source>
        <dbReference type="SAM" id="MobiDB-lite"/>
    </source>
</evidence>
<feature type="compositionally biased region" description="Basic residues" evidence="1">
    <location>
        <begin position="1"/>
        <end position="14"/>
    </location>
</feature>
<feature type="region of interest" description="Disordered" evidence="1">
    <location>
        <begin position="1"/>
        <end position="24"/>
    </location>
</feature>
<dbReference type="AlphaFoldDB" id="A0A2H1V4D0"/>
<organism evidence="2">
    <name type="scientific">Spodoptera frugiperda</name>
    <name type="common">Fall armyworm</name>
    <dbReference type="NCBI Taxonomy" id="7108"/>
    <lineage>
        <taxon>Eukaryota</taxon>
        <taxon>Metazoa</taxon>
        <taxon>Ecdysozoa</taxon>
        <taxon>Arthropoda</taxon>
        <taxon>Hexapoda</taxon>
        <taxon>Insecta</taxon>
        <taxon>Pterygota</taxon>
        <taxon>Neoptera</taxon>
        <taxon>Endopterygota</taxon>
        <taxon>Lepidoptera</taxon>
        <taxon>Glossata</taxon>
        <taxon>Ditrysia</taxon>
        <taxon>Noctuoidea</taxon>
        <taxon>Noctuidae</taxon>
        <taxon>Amphipyrinae</taxon>
        <taxon>Spodoptera</taxon>
    </lineage>
</organism>
<gene>
    <name evidence="2" type="ORF">SFRICE_005144</name>
</gene>
<sequence length="24" mass="2771">MFRVSPRRTCRRRPQRADGLPSAG</sequence>
<protein>
    <submittedName>
        <fullName evidence="2">SFRICE_005144</fullName>
    </submittedName>
</protein>